<name>A0A9J6C7I9_POLVA</name>
<proteinExistence type="predicted"/>
<feature type="transmembrane region" description="Helical" evidence="1">
    <location>
        <begin position="245"/>
        <end position="275"/>
    </location>
</feature>
<evidence type="ECO:0000313" key="2">
    <source>
        <dbReference type="EMBL" id="KAG5678033.1"/>
    </source>
</evidence>
<accession>A0A9J6C7I9</accession>
<dbReference type="OrthoDB" id="7791235at2759"/>
<feature type="transmembrane region" description="Helical" evidence="1">
    <location>
        <begin position="203"/>
        <end position="225"/>
    </location>
</feature>
<dbReference type="EMBL" id="JADBJN010000002">
    <property type="protein sequence ID" value="KAG5678033.1"/>
    <property type="molecule type" value="Genomic_DNA"/>
</dbReference>
<dbReference type="AlphaFoldDB" id="A0A9J6C7I9"/>
<reference evidence="2" key="1">
    <citation type="submission" date="2021-03" db="EMBL/GenBank/DDBJ databases">
        <title>Chromosome level genome of the anhydrobiotic midge Polypedilum vanderplanki.</title>
        <authorList>
            <person name="Yoshida Y."/>
            <person name="Kikawada T."/>
            <person name="Gusev O."/>
        </authorList>
    </citation>
    <scope>NUCLEOTIDE SEQUENCE</scope>
    <source>
        <strain evidence="2">NIAS01</strain>
        <tissue evidence="2">Whole body or cell culture</tissue>
    </source>
</reference>
<keyword evidence="1" id="KW-0812">Transmembrane</keyword>
<evidence type="ECO:0000313" key="3">
    <source>
        <dbReference type="Proteomes" id="UP001107558"/>
    </source>
</evidence>
<dbReference type="Proteomes" id="UP001107558">
    <property type="component" value="Chromosome 2"/>
</dbReference>
<feature type="transmembrane region" description="Helical" evidence="1">
    <location>
        <begin position="72"/>
        <end position="92"/>
    </location>
</feature>
<dbReference type="PANTHER" id="PTHR36694">
    <property type="entry name" value="PASIFLORA 1, ISOFORM A-RELATED"/>
    <property type="match status" value="1"/>
</dbReference>
<feature type="transmembrane region" description="Helical" evidence="1">
    <location>
        <begin position="21"/>
        <end position="41"/>
    </location>
</feature>
<dbReference type="PANTHER" id="PTHR36694:SF11">
    <property type="entry name" value="LP21121P-RELATED"/>
    <property type="match status" value="1"/>
</dbReference>
<keyword evidence="3" id="KW-1185">Reference proteome</keyword>
<protein>
    <submittedName>
        <fullName evidence="2">Uncharacterized protein</fullName>
    </submittedName>
</protein>
<sequence length="292" mass="32152">MDCGLPTDCCIVFDLRKGAKIIGVICLSFSLIFSIFLLSYLCSDFDNIAKEISENEPHMTEQLHSSKSPPQVTAGFLLAILILYFFSSIFLIKGAHNKTKKFLFPFLVCTIVMIITSLVIAILQFNTVVNLNQISLKFHKELSINKTYKMARALDNFFCCLDLSLGGLIMGWWGMIASAISLISLVLSLLFGGQTYITNLFHIGTGGTVAGAIVLGILLIVYFYFSYQLLLGSQNGNSSQMVGYLVIHGIFILLFIIGAFANLSTLIMAGLYVYLWICIYSLYVKTGGSGVV</sequence>
<keyword evidence="1" id="KW-1133">Transmembrane helix</keyword>
<organism evidence="2 3">
    <name type="scientific">Polypedilum vanderplanki</name>
    <name type="common">Sleeping chironomid midge</name>
    <dbReference type="NCBI Taxonomy" id="319348"/>
    <lineage>
        <taxon>Eukaryota</taxon>
        <taxon>Metazoa</taxon>
        <taxon>Ecdysozoa</taxon>
        <taxon>Arthropoda</taxon>
        <taxon>Hexapoda</taxon>
        <taxon>Insecta</taxon>
        <taxon>Pterygota</taxon>
        <taxon>Neoptera</taxon>
        <taxon>Endopterygota</taxon>
        <taxon>Diptera</taxon>
        <taxon>Nematocera</taxon>
        <taxon>Chironomoidea</taxon>
        <taxon>Chironomidae</taxon>
        <taxon>Chironominae</taxon>
        <taxon>Polypedilum</taxon>
        <taxon>Polypedilum</taxon>
    </lineage>
</organism>
<feature type="transmembrane region" description="Helical" evidence="1">
    <location>
        <begin position="171"/>
        <end position="191"/>
    </location>
</feature>
<gene>
    <name evidence="2" type="ORF">PVAND_007740</name>
</gene>
<keyword evidence="1" id="KW-0472">Membrane</keyword>
<evidence type="ECO:0000256" key="1">
    <source>
        <dbReference type="SAM" id="Phobius"/>
    </source>
</evidence>
<feature type="transmembrane region" description="Helical" evidence="1">
    <location>
        <begin position="104"/>
        <end position="125"/>
    </location>
</feature>
<comment type="caution">
    <text evidence="2">The sequence shown here is derived from an EMBL/GenBank/DDBJ whole genome shotgun (WGS) entry which is preliminary data.</text>
</comment>